<comment type="function">
    <text evidence="2">Involved in pyrimidine catabolism. May facilitate the hydrolysis of carbamate, a reaction that can also occur spontaneously.</text>
</comment>
<accession>A0A1G6R4X1</accession>
<dbReference type="Gene3D" id="3.40.50.1820">
    <property type="entry name" value="alpha/beta hydrolase"/>
    <property type="match status" value="1"/>
</dbReference>
<dbReference type="HAMAP" id="MF_00832">
    <property type="entry name" value="RutD"/>
    <property type="match status" value="1"/>
</dbReference>
<comment type="catalytic activity">
    <reaction evidence="2">
        <text>carbamate + 2 H(+) = NH4(+) + CO2</text>
        <dbReference type="Rhea" id="RHEA:15649"/>
        <dbReference type="ChEBI" id="CHEBI:13941"/>
        <dbReference type="ChEBI" id="CHEBI:15378"/>
        <dbReference type="ChEBI" id="CHEBI:16526"/>
        <dbReference type="ChEBI" id="CHEBI:28938"/>
    </reaction>
</comment>
<keyword evidence="5" id="KW-1185">Reference proteome</keyword>
<dbReference type="Proteomes" id="UP000198925">
    <property type="component" value="Unassembled WGS sequence"/>
</dbReference>
<dbReference type="AlphaFoldDB" id="A0A1G6R4X1"/>
<dbReference type="NCBIfam" id="TIGR03611">
    <property type="entry name" value="RutD"/>
    <property type="match status" value="1"/>
</dbReference>
<dbReference type="PANTHER" id="PTHR43798">
    <property type="entry name" value="MONOACYLGLYCEROL LIPASE"/>
    <property type="match status" value="1"/>
</dbReference>
<gene>
    <name evidence="2" type="primary">rutD</name>
    <name evidence="4" type="ORF">SAMN04487779_1003287</name>
</gene>
<keyword evidence="1 2" id="KW-0378">Hydrolase</keyword>
<name>A0A1G6R4X1_9PROT</name>
<dbReference type="InterPro" id="IPR019913">
    <property type="entry name" value="Pyrimidine_utilisation_RutD"/>
</dbReference>
<dbReference type="InterPro" id="IPR050266">
    <property type="entry name" value="AB_hydrolase_sf"/>
</dbReference>
<dbReference type="GO" id="GO:0006212">
    <property type="term" value="P:uracil catabolic process"/>
    <property type="evidence" value="ECO:0007669"/>
    <property type="project" value="UniProtKB-UniRule"/>
</dbReference>
<dbReference type="EC" id="3.5.1.-" evidence="2"/>
<protein>
    <recommendedName>
        <fullName evidence="2">Putative carbamate hydrolase RutD</fullName>
        <ecNumber evidence="2">3.5.1.-</ecNumber>
    </recommendedName>
    <alternativeName>
        <fullName evidence="2">Aminohydrolase</fullName>
    </alternativeName>
</protein>
<dbReference type="PANTHER" id="PTHR43798:SF33">
    <property type="entry name" value="HYDROLASE, PUTATIVE (AFU_ORTHOLOGUE AFUA_2G14860)-RELATED"/>
    <property type="match status" value="1"/>
</dbReference>
<dbReference type="GO" id="GO:0019740">
    <property type="term" value="P:nitrogen utilization"/>
    <property type="evidence" value="ECO:0007669"/>
    <property type="project" value="UniProtKB-UniRule"/>
</dbReference>
<proteinExistence type="inferred from homology"/>
<evidence type="ECO:0000256" key="1">
    <source>
        <dbReference type="ARBA" id="ARBA00022801"/>
    </source>
</evidence>
<dbReference type="Pfam" id="PF00561">
    <property type="entry name" value="Abhydrolase_1"/>
    <property type="match status" value="1"/>
</dbReference>
<evidence type="ECO:0000313" key="5">
    <source>
        <dbReference type="Proteomes" id="UP000198925"/>
    </source>
</evidence>
<evidence type="ECO:0000313" key="4">
    <source>
        <dbReference type="EMBL" id="SDC98956.1"/>
    </source>
</evidence>
<dbReference type="PRINTS" id="PR00111">
    <property type="entry name" value="ABHYDROLASE"/>
</dbReference>
<dbReference type="EMBL" id="FMZX01000003">
    <property type="protein sequence ID" value="SDC98956.1"/>
    <property type="molecule type" value="Genomic_DNA"/>
</dbReference>
<evidence type="ECO:0000259" key="3">
    <source>
        <dbReference type="Pfam" id="PF00561"/>
    </source>
</evidence>
<dbReference type="STRING" id="938405.SAMN02927895_04715"/>
<dbReference type="GO" id="GO:0016811">
    <property type="term" value="F:hydrolase activity, acting on carbon-nitrogen (but not peptide) bonds, in linear amides"/>
    <property type="evidence" value="ECO:0007669"/>
    <property type="project" value="InterPro"/>
</dbReference>
<dbReference type="GO" id="GO:0016020">
    <property type="term" value="C:membrane"/>
    <property type="evidence" value="ECO:0007669"/>
    <property type="project" value="TreeGrafter"/>
</dbReference>
<dbReference type="RefSeq" id="WP_090662804.1">
    <property type="nucleotide sequence ID" value="NZ_FMZX01000003.1"/>
</dbReference>
<reference evidence="4 5" key="1">
    <citation type="submission" date="2016-10" db="EMBL/GenBank/DDBJ databases">
        <authorList>
            <person name="de Groot N.N."/>
        </authorList>
    </citation>
    <scope>NUCLEOTIDE SEQUENCE [LARGE SCALE GENOMIC DNA]</scope>
    <source>
        <strain evidence="4 5">CPCC 100156</strain>
    </source>
</reference>
<organism evidence="4 5">
    <name type="scientific">Belnapia rosea</name>
    <dbReference type="NCBI Taxonomy" id="938405"/>
    <lineage>
        <taxon>Bacteria</taxon>
        <taxon>Pseudomonadati</taxon>
        <taxon>Pseudomonadota</taxon>
        <taxon>Alphaproteobacteria</taxon>
        <taxon>Acetobacterales</taxon>
        <taxon>Roseomonadaceae</taxon>
        <taxon>Belnapia</taxon>
    </lineage>
</organism>
<dbReference type="InterPro" id="IPR000073">
    <property type="entry name" value="AB_hydrolase_1"/>
</dbReference>
<comment type="similarity">
    <text evidence="2">Belongs to the AB hydrolase superfamily. Hydrolase RutD family.</text>
</comment>
<sequence>MPLHYSIAGRADAAETILLSAGLGGAAGFWAPQMEALSSRFRILLFDQRGTGRNAAPLPEPYSIAAMAEDAVEVMDAAGIGQVHVMGHALGGLVGLELARRHPARIGRLVLVNAWAKADRHTERCFEIRLGILRSQGPAAYVAAQPLFLHTAPYLSENHDRILAEIAHGTAHFQGAENLLRRIAALRAFDARADLPRITAPTLVAASRDDLLVPWTASRTLAEGLPRARLWLTAEGGHAFTVEQPAPFNVAMMEFLTD</sequence>
<evidence type="ECO:0000256" key="2">
    <source>
        <dbReference type="HAMAP-Rule" id="MF_00832"/>
    </source>
</evidence>
<feature type="domain" description="AB hydrolase-1" evidence="3">
    <location>
        <begin position="16"/>
        <end position="120"/>
    </location>
</feature>
<dbReference type="InterPro" id="IPR029058">
    <property type="entry name" value="AB_hydrolase_fold"/>
</dbReference>
<dbReference type="SUPFAM" id="SSF53474">
    <property type="entry name" value="alpha/beta-Hydrolases"/>
    <property type="match status" value="1"/>
</dbReference>